<dbReference type="Pfam" id="PF12357">
    <property type="entry name" value="PLD_C"/>
    <property type="match status" value="1"/>
</dbReference>
<evidence type="ECO:0000313" key="13">
    <source>
        <dbReference type="EMBL" id="OSX80690.1"/>
    </source>
</evidence>
<dbReference type="SMART" id="SM00239">
    <property type="entry name" value="C2"/>
    <property type="match status" value="1"/>
</dbReference>
<evidence type="ECO:0000256" key="3">
    <source>
        <dbReference type="ARBA" id="ARBA00012027"/>
    </source>
</evidence>
<keyword evidence="14" id="KW-1185">Reference proteome</keyword>
<organism evidence="13 14">
    <name type="scientific">Porphyra umbilicalis</name>
    <name type="common">Purple laver</name>
    <name type="synonym">Red alga</name>
    <dbReference type="NCBI Taxonomy" id="2786"/>
    <lineage>
        <taxon>Eukaryota</taxon>
        <taxon>Rhodophyta</taxon>
        <taxon>Bangiophyceae</taxon>
        <taxon>Bangiales</taxon>
        <taxon>Bangiaceae</taxon>
        <taxon>Porphyra</taxon>
    </lineage>
</organism>
<dbReference type="EC" id="3.1.4.4" evidence="3"/>
<sequence length="1143" mass="123999">MVLLHGYLDIQIISGADLGKVKPKGFLNRLSALALQSGTDPYVSVALGGKNKYFQSRVINNSSDPVWESFVLLDVCHELDFVELRVKGAARPGIGRTRKLGRVELPADELVQSGSIEGTYNLVPYGGGDDDSDAEEGHLGSVTVKMRLLPLDAFADRLDVPGTYFPLRTGCQVRLYQDAHVDDGELPAVDGSSYTPGCCFRDMSNVMEAAQDFIYITGWSVFTEISLLRERHGGGDDPETLGAFLKRKAEEGVQVRIMVWDELMSTSGSVLGHDFEHKGMMMTHDEETREYFSGVGNVVVVKAARKNDSDGPLADFGSTAMFTHHQKTIICDAEPEDGGDKRRLVSFVGGLDLTNGRFDTPTHSLFRSLATTHRPPDFHQACVTVGPTKGPREPWHDQAGHVSAGAASWDVLQNFTERWRRQAGDEEHALVDISGRRYVSAEEEEEAGRHRQDAWNVQILRSINEASAMFEDNNSPGLFTRRRALIDQSIHHAYIHHVRRSKKFLFFENQYWLGSSTHWLENKNESADHLLPVEIAMRVARAITAHEPYHAYIMIPLFPEGPPASGSVQEILAFQYQTFAMMYRVVAQAICGAGTDEEPLDRLSFYFSAIRETERGSEAVDDGEFENETEELLSQTRRHSVYCHSKAVIIDDAITIIGSANCNSRSMDGARDSEIAFAAYQPAHVCGGGRSGNPSASGRDLPPAYAGGRASSRSRGLPGTSSRGLPEGTASRSRGFSWGDNGGGDDHDDDDDARRRRHQQQGRYGGGHGGERHGSGDDDDDRRRRHGRHGSGSDDDDDRRRRHGRHGSGSGGDDDDRRRRHGRHDDDNDGRHSGYGGGNQQQEHASGYGGGGYGQTQHESGGYGGHQQESHGGGYGGHQQASHGGGYGGHQQASYGGGYGQPQQHQQNAYGGGGYGQPQQESGGYGGHQQASHGGGYGGHQQASYGGGYGQPQQHQQSAYGGGGYGQPQQESGGYGGHQQASHSGGYGQPEEHQQGGYGGGGDQHQSGHGGGYQQHQQSSYGGDLQSQPHRPSHASGGGGGGGGIPRGDIHSFRLNLFGEHLNCYDPVFEDPSSIECVRKVREIAEANWEAYVSDEVVEMHGWCPYPIEVSQSGRVSTRVTCFPDTEAKVAGADGALPDILTT</sequence>
<comment type="cofactor">
    <cofactor evidence="1">
        <name>Ca(2+)</name>
        <dbReference type="ChEBI" id="CHEBI:29108"/>
    </cofactor>
</comment>
<dbReference type="GO" id="GO:0009395">
    <property type="term" value="P:phospholipid catabolic process"/>
    <property type="evidence" value="ECO:0007669"/>
    <property type="project" value="TreeGrafter"/>
</dbReference>
<evidence type="ECO:0000256" key="4">
    <source>
        <dbReference type="ARBA" id="ARBA00022723"/>
    </source>
</evidence>
<dbReference type="Gene3D" id="2.60.40.150">
    <property type="entry name" value="C2 domain"/>
    <property type="match status" value="1"/>
</dbReference>
<accession>A0A1X6PIM8</accession>
<keyword evidence="4" id="KW-0479">Metal-binding</keyword>
<keyword evidence="7" id="KW-0106">Calcium</keyword>
<proteinExistence type="inferred from homology"/>
<keyword evidence="5" id="KW-0677">Repeat</keyword>
<evidence type="ECO:0000256" key="5">
    <source>
        <dbReference type="ARBA" id="ARBA00022737"/>
    </source>
</evidence>
<dbReference type="Proteomes" id="UP000218209">
    <property type="component" value="Unassembled WGS sequence"/>
</dbReference>
<dbReference type="GO" id="GO:0004630">
    <property type="term" value="F:phospholipase D activity"/>
    <property type="evidence" value="ECO:0007669"/>
    <property type="project" value="UniProtKB-EC"/>
</dbReference>
<feature type="compositionally biased region" description="Gly residues" evidence="10">
    <location>
        <begin position="1036"/>
        <end position="1046"/>
    </location>
</feature>
<keyword evidence="9" id="KW-0443">Lipid metabolism</keyword>
<feature type="compositionally biased region" description="Gly residues" evidence="10">
    <location>
        <begin position="923"/>
        <end position="950"/>
    </location>
</feature>
<feature type="compositionally biased region" description="Polar residues" evidence="10">
    <location>
        <begin position="711"/>
        <end position="723"/>
    </location>
</feature>
<dbReference type="Gene3D" id="3.30.870.10">
    <property type="entry name" value="Endonuclease Chain A"/>
    <property type="match status" value="2"/>
</dbReference>
<protein>
    <recommendedName>
        <fullName evidence="3">phospholipase D</fullName>
        <ecNumber evidence="3">3.1.4.4</ecNumber>
    </recommendedName>
</protein>
<evidence type="ECO:0000259" key="12">
    <source>
        <dbReference type="PROSITE" id="PS50035"/>
    </source>
</evidence>
<dbReference type="SUPFAM" id="SSF49562">
    <property type="entry name" value="C2 domain (Calcium/lipid-binding domain, CaLB)"/>
    <property type="match status" value="1"/>
</dbReference>
<dbReference type="PROSITE" id="PS50035">
    <property type="entry name" value="PLD"/>
    <property type="match status" value="2"/>
</dbReference>
<dbReference type="InterPro" id="IPR000008">
    <property type="entry name" value="C2_dom"/>
</dbReference>
<feature type="compositionally biased region" description="Gly residues" evidence="10">
    <location>
        <begin position="861"/>
        <end position="900"/>
    </location>
</feature>
<evidence type="ECO:0000256" key="2">
    <source>
        <dbReference type="ARBA" id="ARBA00010683"/>
    </source>
</evidence>
<evidence type="ECO:0000256" key="1">
    <source>
        <dbReference type="ARBA" id="ARBA00001913"/>
    </source>
</evidence>
<feature type="compositionally biased region" description="Low complexity" evidence="10">
    <location>
        <begin position="1014"/>
        <end position="1023"/>
    </location>
</feature>
<keyword evidence="6" id="KW-0378">Hydrolase</keyword>
<dbReference type="EMBL" id="KV918769">
    <property type="protein sequence ID" value="OSX80690.1"/>
    <property type="molecule type" value="Genomic_DNA"/>
</dbReference>
<gene>
    <name evidence="13" type="ORF">BU14_0033s0033</name>
</gene>
<dbReference type="InterPro" id="IPR035892">
    <property type="entry name" value="C2_domain_sf"/>
</dbReference>
<dbReference type="PANTHER" id="PTHR18896">
    <property type="entry name" value="PHOSPHOLIPASE D"/>
    <property type="match status" value="1"/>
</dbReference>
<dbReference type="GO" id="GO:0046872">
    <property type="term" value="F:metal ion binding"/>
    <property type="evidence" value="ECO:0007669"/>
    <property type="project" value="UniProtKB-KW"/>
</dbReference>
<evidence type="ECO:0000256" key="6">
    <source>
        <dbReference type="ARBA" id="ARBA00022801"/>
    </source>
</evidence>
<feature type="region of interest" description="Disordered" evidence="10">
    <location>
        <begin position="689"/>
        <end position="1047"/>
    </location>
</feature>
<evidence type="ECO:0000256" key="10">
    <source>
        <dbReference type="SAM" id="MobiDB-lite"/>
    </source>
</evidence>
<comment type="similarity">
    <text evidence="2">Belongs to the phospholipase D family. C2-PLD subfamily.</text>
</comment>
<dbReference type="PROSITE" id="PS50004">
    <property type="entry name" value="C2"/>
    <property type="match status" value="1"/>
</dbReference>
<feature type="compositionally biased region" description="Gly residues" evidence="10">
    <location>
        <begin position="996"/>
        <end position="1013"/>
    </location>
</feature>
<feature type="compositionally biased region" description="Basic and acidic residues" evidence="10">
    <location>
        <begin position="823"/>
        <end position="832"/>
    </location>
</feature>
<evidence type="ECO:0000256" key="8">
    <source>
        <dbReference type="ARBA" id="ARBA00022963"/>
    </source>
</evidence>
<dbReference type="GO" id="GO:0005886">
    <property type="term" value="C:plasma membrane"/>
    <property type="evidence" value="ECO:0007669"/>
    <property type="project" value="TreeGrafter"/>
</dbReference>
<dbReference type="Pfam" id="PF00168">
    <property type="entry name" value="C2"/>
    <property type="match status" value="1"/>
</dbReference>
<evidence type="ECO:0000259" key="11">
    <source>
        <dbReference type="PROSITE" id="PS50004"/>
    </source>
</evidence>
<feature type="domain" description="C2" evidence="11">
    <location>
        <begin position="1"/>
        <end position="120"/>
    </location>
</feature>
<dbReference type="SUPFAM" id="SSF56024">
    <property type="entry name" value="Phospholipase D/nuclease"/>
    <property type="match status" value="2"/>
</dbReference>
<feature type="domain" description="PLD phosphodiesterase" evidence="12">
    <location>
        <begin position="639"/>
        <end position="666"/>
    </location>
</feature>
<dbReference type="InterPro" id="IPR015679">
    <property type="entry name" value="PLipase_D_fam"/>
</dbReference>
<keyword evidence="8" id="KW-0442">Lipid degradation</keyword>
<dbReference type="SMART" id="SM00155">
    <property type="entry name" value="PLDc"/>
    <property type="match status" value="2"/>
</dbReference>
<dbReference type="OrthoDB" id="14911at2759"/>
<dbReference type="InterPro" id="IPR001736">
    <property type="entry name" value="PLipase_D/transphosphatidylase"/>
</dbReference>
<dbReference type="AlphaFoldDB" id="A0A1X6PIM8"/>
<reference evidence="13 14" key="1">
    <citation type="submission" date="2017-03" db="EMBL/GenBank/DDBJ databases">
        <title>WGS assembly of Porphyra umbilicalis.</title>
        <authorList>
            <person name="Brawley S.H."/>
            <person name="Blouin N.A."/>
            <person name="Ficko-Blean E."/>
            <person name="Wheeler G.L."/>
            <person name="Lohr M."/>
            <person name="Goodson H.V."/>
            <person name="Jenkins J.W."/>
            <person name="Blaby-Haas C.E."/>
            <person name="Helliwell K.E."/>
            <person name="Chan C."/>
            <person name="Marriage T."/>
            <person name="Bhattacharya D."/>
            <person name="Klein A.S."/>
            <person name="Badis Y."/>
            <person name="Brodie J."/>
            <person name="Cao Y."/>
            <person name="Collen J."/>
            <person name="Dittami S.M."/>
            <person name="Gachon C.M."/>
            <person name="Green B.R."/>
            <person name="Karpowicz S."/>
            <person name="Kim J.W."/>
            <person name="Kudahl U."/>
            <person name="Lin S."/>
            <person name="Michel G."/>
            <person name="Mittag M."/>
            <person name="Olson B.J."/>
            <person name="Pangilinan J."/>
            <person name="Peng Y."/>
            <person name="Qiu H."/>
            <person name="Shu S."/>
            <person name="Singer J.T."/>
            <person name="Smith A.G."/>
            <person name="Sprecher B.N."/>
            <person name="Wagner V."/>
            <person name="Wang W."/>
            <person name="Wang Z.-Y."/>
            <person name="Yan J."/>
            <person name="Yarish C."/>
            <person name="Zoeuner-Riek S."/>
            <person name="Zhuang Y."/>
            <person name="Zou Y."/>
            <person name="Lindquist E.A."/>
            <person name="Grimwood J."/>
            <person name="Barry K."/>
            <person name="Rokhsar D.S."/>
            <person name="Schmutz J."/>
            <person name="Stiller J.W."/>
            <person name="Grossman A.R."/>
            <person name="Prochnik S.E."/>
        </authorList>
    </citation>
    <scope>NUCLEOTIDE SEQUENCE [LARGE SCALE GENOMIC DNA]</scope>
    <source>
        <strain evidence="13">4086291</strain>
    </source>
</reference>
<dbReference type="PANTHER" id="PTHR18896:SF60">
    <property type="entry name" value="PHOSPHOLIPASE D"/>
    <property type="match status" value="1"/>
</dbReference>
<dbReference type="Pfam" id="PF00614">
    <property type="entry name" value="PLDc"/>
    <property type="match status" value="1"/>
</dbReference>
<name>A0A1X6PIM8_PORUM</name>
<evidence type="ECO:0000313" key="14">
    <source>
        <dbReference type="Proteomes" id="UP000218209"/>
    </source>
</evidence>
<evidence type="ECO:0000256" key="9">
    <source>
        <dbReference type="ARBA" id="ARBA00023098"/>
    </source>
</evidence>
<dbReference type="InterPro" id="IPR024632">
    <property type="entry name" value="PLipase_D_C"/>
</dbReference>
<evidence type="ECO:0000256" key="7">
    <source>
        <dbReference type="ARBA" id="ARBA00022837"/>
    </source>
</evidence>
<feature type="domain" description="PLD phosphodiesterase" evidence="12">
    <location>
        <begin position="320"/>
        <end position="357"/>
    </location>
</feature>